<dbReference type="eggNOG" id="COG0526">
    <property type="taxonomic scope" value="Bacteria"/>
</dbReference>
<dbReference type="Gene3D" id="3.40.30.10">
    <property type="entry name" value="Glutaredoxin"/>
    <property type="match status" value="1"/>
</dbReference>
<evidence type="ECO:0000259" key="1">
    <source>
        <dbReference type="PROSITE" id="PS51352"/>
    </source>
</evidence>
<protein>
    <submittedName>
        <fullName evidence="2">Alkyl hydroperoxide reductase/ Thiol specific antioxidant/ Mal allergen</fullName>
    </submittedName>
</protein>
<dbReference type="PANTHER" id="PTHR46472">
    <property type="entry name" value="NUCLEOREDOXIN"/>
    <property type="match status" value="1"/>
</dbReference>
<keyword evidence="3" id="KW-1185">Reference proteome</keyword>
<dbReference type="AlphaFoldDB" id="D5EQ41"/>
<dbReference type="STRING" id="583355.Caka_0785"/>
<dbReference type="InterPro" id="IPR013766">
    <property type="entry name" value="Thioredoxin_domain"/>
</dbReference>
<dbReference type="GO" id="GO:0031397">
    <property type="term" value="P:negative regulation of protein ubiquitination"/>
    <property type="evidence" value="ECO:0007669"/>
    <property type="project" value="TreeGrafter"/>
</dbReference>
<dbReference type="EMBL" id="CP001998">
    <property type="protein sequence ID" value="ADE53809.1"/>
    <property type="molecule type" value="Genomic_DNA"/>
</dbReference>
<evidence type="ECO:0000313" key="3">
    <source>
        <dbReference type="Proteomes" id="UP000000925"/>
    </source>
</evidence>
<dbReference type="PANTHER" id="PTHR46472:SF1">
    <property type="entry name" value="NUCLEOREDOXIN"/>
    <property type="match status" value="1"/>
</dbReference>
<reference evidence="2 3" key="1">
    <citation type="journal article" date="2010" name="Stand. Genomic Sci.">
        <title>Complete genome sequence of Coraliomargarita akajimensis type strain (04OKA010-24).</title>
        <authorList>
            <person name="Mavromatis K."/>
            <person name="Abt B."/>
            <person name="Brambilla E."/>
            <person name="Lapidus A."/>
            <person name="Copeland A."/>
            <person name="Deshpande S."/>
            <person name="Nolan M."/>
            <person name="Lucas S."/>
            <person name="Tice H."/>
            <person name="Cheng J.F."/>
            <person name="Han C."/>
            <person name="Detter J.C."/>
            <person name="Woyke T."/>
            <person name="Goodwin L."/>
            <person name="Pitluck S."/>
            <person name="Held B."/>
            <person name="Brettin T."/>
            <person name="Tapia R."/>
            <person name="Ivanova N."/>
            <person name="Mikhailova N."/>
            <person name="Pati A."/>
            <person name="Liolios K."/>
            <person name="Chen A."/>
            <person name="Palaniappan K."/>
            <person name="Land M."/>
            <person name="Hauser L."/>
            <person name="Chang Y.J."/>
            <person name="Jeffries C.D."/>
            <person name="Rohde M."/>
            <person name="Goker M."/>
            <person name="Bristow J."/>
            <person name="Eisen J.A."/>
            <person name="Markowitz V."/>
            <person name="Hugenholtz P."/>
            <person name="Klenk H.P."/>
            <person name="Kyrpides N.C."/>
        </authorList>
    </citation>
    <scope>NUCLEOTIDE SEQUENCE [LARGE SCALE GENOMIC DNA]</scope>
    <source>
        <strain evidence="3">DSM 45221 / IAM 15411 / JCM 23193 / KCTC 12865</strain>
    </source>
</reference>
<dbReference type="PROSITE" id="PS51352">
    <property type="entry name" value="THIOREDOXIN_2"/>
    <property type="match status" value="1"/>
</dbReference>
<dbReference type="Gene3D" id="2.30.30.700">
    <property type="entry name" value="SLA1 homology domain 1"/>
    <property type="match status" value="1"/>
</dbReference>
<dbReference type="InterPro" id="IPR012336">
    <property type="entry name" value="Thioredoxin-like_fold"/>
</dbReference>
<dbReference type="InterPro" id="IPR036249">
    <property type="entry name" value="Thioredoxin-like_sf"/>
</dbReference>
<accession>D5EQ41</accession>
<evidence type="ECO:0000313" key="2">
    <source>
        <dbReference type="EMBL" id="ADE53809.1"/>
    </source>
</evidence>
<dbReference type="OrthoDB" id="9812978at2"/>
<proteinExistence type="predicted"/>
<dbReference type="GO" id="GO:0030178">
    <property type="term" value="P:negative regulation of Wnt signaling pathway"/>
    <property type="evidence" value="ECO:0007669"/>
    <property type="project" value="TreeGrafter"/>
</dbReference>
<dbReference type="Pfam" id="PF13905">
    <property type="entry name" value="Thioredoxin_8"/>
    <property type="match status" value="1"/>
</dbReference>
<name>D5EQ41_CORAD</name>
<organism evidence="2 3">
    <name type="scientific">Coraliomargarita akajimensis (strain DSM 45221 / IAM 15411 / JCM 23193 / KCTC 12865 / 04OKA010-24)</name>
    <dbReference type="NCBI Taxonomy" id="583355"/>
    <lineage>
        <taxon>Bacteria</taxon>
        <taxon>Pseudomonadati</taxon>
        <taxon>Verrucomicrobiota</taxon>
        <taxon>Opitutia</taxon>
        <taxon>Puniceicoccales</taxon>
        <taxon>Coraliomargaritaceae</taxon>
        <taxon>Coraliomargarita</taxon>
    </lineage>
</organism>
<dbReference type="GO" id="GO:0004791">
    <property type="term" value="F:thioredoxin-disulfide reductase (NADPH) activity"/>
    <property type="evidence" value="ECO:0007669"/>
    <property type="project" value="TreeGrafter"/>
</dbReference>
<dbReference type="HOGENOM" id="CLU_1159551_0_0_0"/>
<sequence>MELCMRVILCVLLVFSGLLRADEFRTWTIVGGGYFEAKLKAVGNTTATLENREGRTIDFPLSDLKPSDQEYVRTWQSKQKTSVSSQAVFVERSEFAERVFKDLVYSKGKRLANFKPEPTDNPKYFAFYFSAQWCPPCRKFTPKLVDFYKKHQGKGAHFEVIFVSSDRSEDEMARYMKEYDMEWPAFELGKNKDIVQRNGSGIPNLVVTDAQGNKILDSYDSSGKYTGPSRVLAELEDLL</sequence>
<feature type="domain" description="Thioredoxin" evidence="1">
    <location>
        <begin position="105"/>
        <end position="239"/>
    </location>
</feature>
<dbReference type="SUPFAM" id="SSF52833">
    <property type="entry name" value="Thioredoxin-like"/>
    <property type="match status" value="1"/>
</dbReference>
<gene>
    <name evidence="2" type="ordered locus">Caka_0785</name>
</gene>
<dbReference type="KEGG" id="caa:Caka_0785"/>
<dbReference type="Proteomes" id="UP000000925">
    <property type="component" value="Chromosome"/>
</dbReference>